<evidence type="ECO:0008006" key="3">
    <source>
        <dbReference type="Google" id="ProtNLM"/>
    </source>
</evidence>
<keyword evidence="2" id="KW-1185">Reference proteome</keyword>
<proteinExistence type="predicted"/>
<dbReference type="GeneID" id="15802839"/>
<reference evidence="1 2" key="1">
    <citation type="journal article" date="2012" name="BMC Genomics">
        <title>Comparative genomic analysis and phylogenetic position of Theileria equi.</title>
        <authorList>
            <person name="Kappmeyer L.S."/>
            <person name="Thiagarajan M."/>
            <person name="Herndon D.R."/>
            <person name="Ramsay J.D."/>
            <person name="Caler E."/>
            <person name="Djikeng A."/>
            <person name="Gillespie J.J."/>
            <person name="Lau A.O."/>
            <person name="Roalson E.H."/>
            <person name="Silva J.C."/>
            <person name="Silva M.G."/>
            <person name="Suarez C.E."/>
            <person name="Ueti M.W."/>
            <person name="Nene V.M."/>
            <person name="Mealey R.H."/>
            <person name="Knowles D.P."/>
            <person name="Brayton K.A."/>
        </authorList>
    </citation>
    <scope>NUCLEOTIDE SEQUENCE [LARGE SCALE GENOMIC DNA]</scope>
    <source>
        <strain evidence="1 2">WA</strain>
    </source>
</reference>
<evidence type="ECO:0000313" key="1">
    <source>
        <dbReference type="EMBL" id="EKX73232.1"/>
    </source>
</evidence>
<dbReference type="eggNOG" id="ENOG502SWAW">
    <property type="taxonomic scope" value="Eukaryota"/>
</dbReference>
<protein>
    <recommendedName>
        <fullName evidence="3">Translation machinery-associated protein 7</fullName>
    </recommendedName>
</protein>
<dbReference type="VEuPathDB" id="PiroplasmaDB:BEWA_052870"/>
<name>L1LCS3_THEEQ</name>
<comment type="caution">
    <text evidence="1">The sequence shown here is derived from an EMBL/GenBank/DDBJ whole genome shotgun (WGS) entry which is preliminary data.</text>
</comment>
<dbReference type="EMBL" id="ACOU01000003">
    <property type="protein sequence ID" value="EKX73232.1"/>
    <property type="molecule type" value="Genomic_DNA"/>
</dbReference>
<accession>L1LCS3</accession>
<evidence type="ECO:0000313" key="2">
    <source>
        <dbReference type="Proteomes" id="UP000031512"/>
    </source>
</evidence>
<dbReference type="Proteomes" id="UP000031512">
    <property type="component" value="Unassembled WGS sequence"/>
</dbReference>
<dbReference type="KEGG" id="beq:BEWA_052870"/>
<gene>
    <name evidence="1" type="ORF">BEWA_052870</name>
</gene>
<dbReference type="RefSeq" id="XP_004832684.1">
    <property type="nucleotide sequence ID" value="XM_004832627.1"/>
</dbReference>
<organism evidence="1 2">
    <name type="scientific">Theileria equi strain WA</name>
    <dbReference type="NCBI Taxonomy" id="1537102"/>
    <lineage>
        <taxon>Eukaryota</taxon>
        <taxon>Sar</taxon>
        <taxon>Alveolata</taxon>
        <taxon>Apicomplexa</taxon>
        <taxon>Aconoidasida</taxon>
        <taxon>Piroplasmida</taxon>
        <taxon>Theileriidae</taxon>
        <taxon>Theileria</taxon>
    </lineage>
</organism>
<dbReference type="AlphaFoldDB" id="L1LCS3"/>
<sequence>MPAGTEGGKKKPLKAPKKVVIQTEEDIEFKKKESENRKLMEAARNELLAKKAGKKK</sequence>